<feature type="transmembrane region" description="Helical" evidence="1">
    <location>
        <begin position="38"/>
        <end position="57"/>
    </location>
</feature>
<reference evidence="2 3" key="1">
    <citation type="journal article" date="2013" name="Curr. Biol.">
        <title>The Genome of the Foraminiferan Reticulomyxa filosa.</title>
        <authorList>
            <person name="Glockner G."/>
            <person name="Hulsmann N."/>
            <person name="Schleicher M."/>
            <person name="Noegel A.A."/>
            <person name="Eichinger L."/>
            <person name="Gallinger C."/>
            <person name="Pawlowski J."/>
            <person name="Sierra R."/>
            <person name="Euteneuer U."/>
            <person name="Pillet L."/>
            <person name="Moustafa A."/>
            <person name="Platzer M."/>
            <person name="Groth M."/>
            <person name="Szafranski K."/>
            <person name="Schliwa M."/>
        </authorList>
    </citation>
    <scope>NUCLEOTIDE SEQUENCE [LARGE SCALE GENOMIC DNA]</scope>
</reference>
<keyword evidence="1" id="KW-0812">Transmembrane</keyword>
<evidence type="ECO:0000256" key="1">
    <source>
        <dbReference type="SAM" id="Phobius"/>
    </source>
</evidence>
<protein>
    <submittedName>
        <fullName evidence="2">Uncharacterized protein</fullName>
    </submittedName>
</protein>
<dbReference type="AlphaFoldDB" id="X6MRR3"/>
<feature type="transmembrane region" description="Helical" evidence="1">
    <location>
        <begin position="161"/>
        <end position="185"/>
    </location>
</feature>
<accession>X6MRR3</accession>
<feature type="transmembrane region" description="Helical" evidence="1">
    <location>
        <begin position="6"/>
        <end position="26"/>
    </location>
</feature>
<sequence>MVDSSYGANMFLFGIAHTLVSAVFYTEHYLSDRKYCAVNFRFLLIIVQRTALHGYFIGRLHSVFEGSVYAFSQSGLWYYYFKIDTCIGAHDSIISMIVPYFWDALYSIVLSALFVSKLKAVNNSIMDENSEDNGGSLKIQKTAAKFTILTTVGVLSSLSFIFLYIVIGVIAAVSDLLVNIFLLILTFKPYDQWYNYCCYGCRRCCEVRPKSNAKNLIIKS</sequence>
<name>X6MRR3_RETFI</name>
<evidence type="ECO:0000313" key="2">
    <source>
        <dbReference type="EMBL" id="ETO16494.1"/>
    </source>
</evidence>
<dbReference type="EMBL" id="ASPP01018204">
    <property type="protein sequence ID" value="ETO16494.1"/>
    <property type="molecule type" value="Genomic_DNA"/>
</dbReference>
<keyword evidence="1" id="KW-1133">Transmembrane helix</keyword>
<evidence type="ECO:0000313" key="3">
    <source>
        <dbReference type="Proteomes" id="UP000023152"/>
    </source>
</evidence>
<keyword evidence="3" id="KW-1185">Reference proteome</keyword>
<gene>
    <name evidence="2" type="ORF">RFI_20844</name>
</gene>
<proteinExistence type="predicted"/>
<feature type="transmembrane region" description="Helical" evidence="1">
    <location>
        <begin position="93"/>
        <end position="115"/>
    </location>
</feature>
<organism evidence="2 3">
    <name type="scientific">Reticulomyxa filosa</name>
    <dbReference type="NCBI Taxonomy" id="46433"/>
    <lineage>
        <taxon>Eukaryota</taxon>
        <taxon>Sar</taxon>
        <taxon>Rhizaria</taxon>
        <taxon>Retaria</taxon>
        <taxon>Foraminifera</taxon>
        <taxon>Monothalamids</taxon>
        <taxon>Reticulomyxidae</taxon>
        <taxon>Reticulomyxa</taxon>
    </lineage>
</organism>
<keyword evidence="1" id="KW-0472">Membrane</keyword>
<dbReference type="Proteomes" id="UP000023152">
    <property type="component" value="Unassembled WGS sequence"/>
</dbReference>
<comment type="caution">
    <text evidence="2">The sequence shown here is derived from an EMBL/GenBank/DDBJ whole genome shotgun (WGS) entry which is preliminary data.</text>
</comment>